<keyword evidence="4" id="KW-1185">Reference proteome</keyword>
<gene>
    <name evidence="3" type="ORF">LJ207_10580</name>
</gene>
<dbReference type="Gene3D" id="2.10.260.10">
    <property type="match status" value="1"/>
</dbReference>
<dbReference type="AlphaFoldDB" id="A0AAW4X1Z9"/>
<reference evidence="3 4" key="1">
    <citation type="submission" date="2021-10" db="EMBL/GenBank/DDBJ databases">
        <authorList>
            <person name="Grouzdev D.S."/>
            <person name="Pantiukh K.S."/>
            <person name="Krutkina M.S."/>
        </authorList>
    </citation>
    <scope>NUCLEOTIDE SEQUENCE [LARGE SCALE GENOMIC DNA]</scope>
    <source>
        <strain evidence="3 4">Z-7514</strain>
    </source>
</reference>
<dbReference type="GO" id="GO:0003677">
    <property type="term" value="F:DNA binding"/>
    <property type="evidence" value="ECO:0007669"/>
    <property type="project" value="UniProtKB-UniRule"/>
</dbReference>
<dbReference type="InterPro" id="IPR007159">
    <property type="entry name" value="SpoVT-AbrB_dom"/>
</dbReference>
<dbReference type="SUPFAM" id="SSF89447">
    <property type="entry name" value="AbrB/MazE/MraZ-like"/>
    <property type="match status" value="1"/>
</dbReference>
<evidence type="ECO:0000313" key="4">
    <source>
        <dbReference type="Proteomes" id="UP001199296"/>
    </source>
</evidence>
<dbReference type="InterPro" id="IPR037914">
    <property type="entry name" value="SpoVT-AbrB_sf"/>
</dbReference>
<dbReference type="PROSITE" id="PS51740">
    <property type="entry name" value="SPOVT_ABRB"/>
    <property type="match status" value="1"/>
</dbReference>
<dbReference type="Pfam" id="PF04014">
    <property type="entry name" value="MazE_antitoxin"/>
    <property type="match status" value="1"/>
</dbReference>
<evidence type="ECO:0000313" key="3">
    <source>
        <dbReference type="EMBL" id="MCC3145769.1"/>
    </source>
</evidence>
<dbReference type="Proteomes" id="UP001199296">
    <property type="component" value="Unassembled WGS sequence"/>
</dbReference>
<dbReference type="PANTHER" id="PTHR36432:SF1">
    <property type="entry name" value="STAGE V SPORULATION PROTEIN T"/>
    <property type="match status" value="1"/>
</dbReference>
<organism evidence="3 4">
    <name type="scientific">Halanaerobium polyolivorans</name>
    <dbReference type="NCBI Taxonomy" id="2886943"/>
    <lineage>
        <taxon>Bacteria</taxon>
        <taxon>Bacillati</taxon>
        <taxon>Bacillota</taxon>
        <taxon>Clostridia</taxon>
        <taxon>Halanaerobiales</taxon>
        <taxon>Halanaerobiaceae</taxon>
        <taxon>Halanaerobium</taxon>
    </lineage>
</organism>
<feature type="domain" description="SpoVT-AbrB" evidence="2">
    <location>
        <begin position="5"/>
        <end position="50"/>
    </location>
</feature>
<evidence type="ECO:0000259" key="2">
    <source>
        <dbReference type="PROSITE" id="PS51740"/>
    </source>
</evidence>
<proteinExistence type="predicted"/>
<accession>A0AAW4X1Z9</accession>
<comment type="caution">
    <text evidence="3">The sequence shown here is derived from an EMBL/GenBank/DDBJ whole genome shotgun (WGS) entry which is preliminary data.</text>
</comment>
<evidence type="ECO:0000256" key="1">
    <source>
        <dbReference type="PROSITE-ProRule" id="PRU01076"/>
    </source>
</evidence>
<protein>
    <submittedName>
        <fullName evidence="3">AbrB/MazE/SpoVT family DNA-binding domain-containing protein</fullName>
    </submittedName>
</protein>
<dbReference type="RefSeq" id="WP_229346470.1">
    <property type="nucleotide sequence ID" value="NZ_JAJFAT010000017.1"/>
</dbReference>
<dbReference type="PANTHER" id="PTHR36432">
    <property type="match status" value="1"/>
</dbReference>
<keyword evidence="1 3" id="KW-0238">DNA-binding</keyword>
<dbReference type="InterPro" id="IPR052731">
    <property type="entry name" value="B_subtilis_Trans_State_Reg"/>
</dbReference>
<name>A0AAW4X1Z9_9FIRM</name>
<dbReference type="EMBL" id="JAJFAT010000017">
    <property type="protein sequence ID" value="MCC3145769.1"/>
    <property type="molecule type" value="Genomic_DNA"/>
</dbReference>
<dbReference type="SMART" id="SM00966">
    <property type="entry name" value="SpoVT_AbrB"/>
    <property type="match status" value="1"/>
</dbReference>
<sequence>MKATGITRRMDQLGRVVIPIELRKNLNIEKRDSLEIFVEGNRIIFQKYQPSCVFCDEISETFEFEGLSICRNCQEKLAKK</sequence>